<reference evidence="3" key="2">
    <citation type="submission" date="2011-03" db="EMBL/GenBank/DDBJ databases">
        <title>The complete genome of Desulfobacca acetoxidans DSM 11109.</title>
        <authorList>
            <consortium name="US DOE Joint Genome Institute (JGI-PGF)"/>
            <person name="Lucas S."/>
            <person name="Copeland A."/>
            <person name="Lapidus A."/>
            <person name="Bruce D."/>
            <person name="Goodwin L."/>
            <person name="Pitluck S."/>
            <person name="Peters L."/>
            <person name="Kyrpides N."/>
            <person name="Mavromatis K."/>
            <person name="Ivanova N."/>
            <person name="Ovchinnikova G."/>
            <person name="Teshima H."/>
            <person name="Detter J.C."/>
            <person name="Han C."/>
            <person name="Land M."/>
            <person name="Hauser L."/>
            <person name="Markowitz V."/>
            <person name="Cheng J.-F."/>
            <person name="Hugenholtz P."/>
            <person name="Woyke T."/>
            <person name="Wu D."/>
            <person name="Spring S."/>
            <person name="Schueler E."/>
            <person name="Brambilla E."/>
            <person name="Klenk H.-P."/>
            <person name="Eisen J.A."/>
        </authorList>
    </citation>
    <scope>NUCLEOTIDE SEQUENCE [LARGE SCALE GENOMIC DNA]</scope>
    <source>
        <strain evidence="3">ATCC 700848 / DSM 11109 / ASRB2</strain>
    </source>
</reference>
<dbReference type="KEGG" id="dao:Desac_2065"/>
<dbReference type="HOGENOM" id="CLU_3308455_0_0_7"/>
<evidence type="ECO:0000313" key="2">
    <source>
        <dbReference type="EMBL" id="AEB09894.1"/>
    </source>
</evidence>
<dbReference type="AlphaFoldDB" id="F2NJV0"/>
<feature type="transmembrane region" description="Helical" evidence="1">
    <location>
        <begin position="6"/>
        <end position="23"/>
    </location>
</feature>
<sequence length="39" mass="4397">MSQLAYPISFLIFIAIVKPWLSFPTRSATERGESGTRPK</sequence>
<name>F2NJV0_DESAR</name>
<keyword evidence="1" id="KW-1133">Transmembrane helix</keyword>
<gene>
    <name evidence="2" type="ordered locus">Desac_2065</name>
</gene>
<organism evidence="2 3">
    <name type="scientific">Desulfobacca acetoxidans (strain ATCC 700848 / DSM 11109 / ASRB2)</name>
    <dbReference type="NCBI Taxonomy" id="880072"/>
    <lineage>
        <taxon>Bacteria</taxon>
        <taxon>Pseudomonadati</taxon>
        <taxon>Thermodesulfobacteriota</taxon>
        <taxon>Desulfobaccia</taxon>
        <taxon>Desulfobaccales</taxon>
        <taxon>Desulfobaccaceae</taxon>
        <taxon>Desulfobacca</taxon>
    </lineage>
</organism>
<keyword evidence="1" id="KW-0472">Membrane</keyword>
<accession>F2NJV0</accession>
<evidence type="ECO:0000313" key="3">
    <source>
        <dbReference type="Proteomes" id="UP000000483"/>
    </source>
</evidence>
<dbReference type="EMBL" id="CP002629">
    <property type="protein sequence ID" value="AEB09894.1"/>
    <property type="molecule type" value="Genomic_DNA"/>
</dbReference>
<dbReference type="Proteomes" id="UP000000483">
    <property type="component" value="Chromosome"/>
</dbReference>
<keyword evidence="3" id="KW-1185">Reference proteome</keyword>
<protein>
    <submittedName>
        <fullName evidence="2">Uncharacterized protein</fullName>
    </submittedName>
</protein>
<reference evidence="2 3" key="1">
    <citation type="journal article" date="2011" name="Stand. Genomic Sci.">
        <title>Complete genome sequence of the acetate-degrading sulfate reducer Desulfobacca acetoxidans type strain (ASRB2).</title>
        <authorList>
            <person name="Goker M."/>
            <person name="Teshima H."/>
            <person name="Lapidus A."/>
            <person name="Nolan M."/>
            <person name="Lucas S."/>
            <person name="Hammon N."/>
            <person name="Deshpande S."/>
            <person name="Cheng J.F."/>
            <person name="Tapia R."/>
            <person name="Han C."/>
            <person name="Goodwin L."/>
            <person name="Pitluck S."/>
            <person name="Huntemann M."/>
            <person name="Liolios K."/>
            <person name="Ivanova N."/>
            <person name="Pagani I."/>
            <person name="Mavromatis K."/>
            <person name="Ovchinikova G."/>
            <person name="Pati A."/>
            <person name="Chen A."/>
            <person name="Palaniappan K."/>
            <person name="Land M."/>
            <person name="Hauser L."/>
            <person name="Brambilla E.M."/>
            <person name="Rohde M."/>
            <person name="Spring S."/>
            <person name="Detter J.C."/>
            <person name="Woyke T."/>
            <person name="Bristow J."/>
            <person name="Eisen J.A."/>
            <person name="Markowitz V."/>
            <person name="Hugenholtz P."/>
            <person name="Kyrpides N.C."/>
            <person name="Klenk H.P."/>
        </authorList>
    </citation>
    <scope>NUCLEOTIDE SEQUENCE [LARGE SCALE GENOMIC DNA]</scope>
    <source>
        <strain evidence="3">ATCC 700848 / DSM 11109 / ASRB2</strain>
    </source>
</reference>
<dbReference type="STRING" id="880072.Desac_2065"/>
<evidence type="ECO:0000256" key="1">
    <source>
        <dbReference type="SAM" id="Phobius"/>
    </source>
</evidence>
<proteinExistence type="predicted"/>
<keyword evidence="1" id="KW-0812">Transmembrane</keyword>